<keyword evidence="3" id="KW-1185">Reference proteome</keyword>
<keyword evidence="1" id="KW-0812">Transmembrane</keyword>
<keyword evidence="1" id="KW-1133">Transmembrane helix</keyword>
<feature type="transmembrane region" description="Helical" evidence="1">
    <location>
        <begin position="78"/>
        <end position="95"/>
    </location>
</feature>
<dbReference type="KEGG" id="bcoh:BC6307_00370"/>
<feature type="transmembrane region" description="Helical" evidence="1">
    <location>
        <begin position="12"/>
        <end position="33"/>
    </location>
</feature>
<organism evidence="2 3">
    <name type="scientific">Sutcliffiella cohnii</name>
    <dbReference type="NCBI Taxonomy" id="33932"/>
    <lineage>
        <taxon>Bacteria</taxon>
        <taxon>Bacillati</taxon>
        <taxon>Bacillota</taxon>
        <taxon>Bacilli</taxon>
        <taxon>Bacillales</taxon>
        <taxon>Bacillaceae</taxon>
        <taxon>Sutcliffiella</taxon>
    </lineage>
</organism>
<accession>A0A223KKA9</accession>
<dbReference type="EMBL" id="CP018866">
    <property type="protein sequence ID" value="AST89836.1"/>
    <property type="molecule type" value="Genomic_DNA"/>
</dbReference>
<protein>
    <submittedName>
        <fullName evidence="2">Uncharacterized protein</fullName>
    </submittedName>
</protein>
<feature type="transmembrane region" description="Helical" evidence="1">
    <location>
        <begin position="53"/>
        <end position="73"/>
    </location>
</feature>
<proteinExistence type="predicted"/>
<evidence type="ECO:0000256" key="1">
    <source>
        <dbReference type="SAM" id="Phobius"/>
    </source>
</evidence>
<gene>
    <name evidence="2" type="ORF">BC6307_00370</name>
</gene>
<name>A0A223KKA9_9BACI</name>
<reference evidence="2 3" key="1">
    <citation type="submission" date="2016-12" db="EMBL/GenBank/DDBJ databases">
        <title>The whole genome sequencing and assembly of Bacillus cohnii DSM 6307T strain.</title>
        <authorList>
            <person name="Lee Y.-J."/>
            <person name="Yi H."/>
            <person name="Bahn Y.-S."/>
            <person name="Kim J.F."/>
            <person name="Lee D.-W."/>
        </authorList>
    </citation>
    <scope>NUCLEOTIDE SEQUENCE [LARGE SCALE GENOMIC DNA]</scope>
    <source>
        <strain evidence="2 3">DSM 6307</strain>
    </source>
</reference>
<dbReference type="RefSeq" id="WP_066416166.1">
    <property type="nucleotide sequence ID" value="NZ_CP018866.1"/>
</dbReference>
<dbReference type="Proteomes" id="UP000215224">
    <property type="component" value="Chromosome"/>
</dbReference>
<dbReference type="STRING" id="1314751.GCA_001591425_02317"/>
<sequence>MIKYYEKKHFYIAGVLALFMLAPILIVLIPIIIHGIMYDDRTVWYINVPYTVYFYYAIGWGVLGVALLLGYFYERYGVFITLSAACVTLLCIYLGSNEYKILGDNGVAWSGTSTKHKYEYHWEDVDKVLLALPKETNGKQKFEFYFKDGNYVEFERDEHFLDFYNKFIEAKNNYGFAYESIKRD</sequence>
<evidence type="ECO:0000313" key="2">
    <source>
        <dbReference type="EMBL" id="AST89836.1"/>
    </source>
</evidence>
<keyword evidence="1" id="KW-0472">Membrane</keyword>
<evidence type="ECO:0000313" key="3">
    <source>
        <dbReference type="Proteomes" id="UP000215224"/>
    </source>
</evidence>
<dbReference type="AlphaFoldDB" id="A0A223KKA9"/>